<accession>A0A3P8B348</accession>
<name>A0A183GCD1_HELPZ</name>
<organism evidence="3 4">
    <name type="scientific">Heligmosomoides polygyrus</name>
    <name type="common">Parasitic roundworm</name>
    <dbReference type="NCBI Taxonomy" id="6339"/>
    <lineage>
        <taxon>Eukaryota</taxon>
        <taxon>Metazoa</taxon>
        <taxon>Ecdysozoa</taxon>
        <taxon>Nematoda</taxon>
        <taxon>Chromadorea</taxon>
        <taxon>Rhabditida</taxon>
        <taxon>Rhabditina</taxon>
        <taxon>Rhabditomorpha</taxon>
        <taxon>Strongyloidea</taxon>
        <taxon>Heligmosomidae</taxon>
        <taxon>Heligmosomoides</taxon>
    </lineage>
</organism>
<evidence type="ECO:0000313" key="3">
    <source>
        <dbReference type="Proteomes" id="UP000050761"/>
    </source>
</evidence>
<feature type="compositionally biased region" description="Polar residues" evidence="1">
    <location>
        <begin position="8"/>
        <end position="20"/>
    </location>
</feature>
<reference evidence="4" key="2">
    <citation type="submission" date="2019-09" db="UniProtKB">
        <authorList>
            <consortium name="WormBaseParasite"/>
        </authorList>
    </citation>
    <scope>IDENTIFICATION</scope>
</reference>
<evidence type="ECO:0000256" key="1">
    <source>
        <dbReference type="SAM" id="MobiDB-lite"/>
    </source>
</evidence>
<keyword evidence="3" id="KW-1185">Reference proteome</keyword>
<sequence>METLVYSEVTSNDSITQLPSNPAPRSFSKKAQVLGKEQEPPRFYAGKSFNERIGVKRAVEDWIASRSSSFWRNETAALPDRRRKIVATDGDYCEE</sequence>
<evidence type="ECO:0000313" key="4">
    <source>
        <dbReference type="WBParaSite" id="HPBE_0001982101-mRNA-1"/>
    </source>
</evidence>
<feature type="region of interest" description="Disordered" evidence="1">
    <location>
        <begin position="1"/>
        <end position="32"/>
    </location>
</feature>
<reference evidence="2 3" key="1">
    <citation type="submission" date="2018-11" db="EMBL/GenBank/DDBJ databases">
        <authorList>
            <consortium name="Pathogen Informatics"/>
        </authorList>
    </citation>
    <scope>NUCLEOTIDE SEQUENCE [LARGE SCALE GENOMIC DNA]</scope>
</reference>
<dbReference type="OrthoDB" id="10559129at2759"/>
<protein>
    <submittedName>
        <fullName evidence="2 4">Uncharacterized protein</fullName>
    </submittedName>
</protein>
<dbReference type="WBParaSite" id="HPBE_0001982101-mRNA-1">
    <property type="protein sequence ID" value="HPBE_0001982101-mRNA-1"/>
    <property type="gene ID" value="HPBE_0001982101"/>
</dbReference>
<dbReference type="EMBL" id="UZAH01031642">
    <property type="protein sequence ID" value="VDP16851.1"/>
    <property type="molecule type" value="Genomic_DNA"/>
</dbReference>
<proteinExistence type="predicted"/>
<dbReference type="AlphaFoldDB" id="A0A183GCD1"/>
<gene>
    <name evidence="2" type="ORF">HPBE_LOCUS19820</name>
</gene>
<dbReference type="Proteomes" id="UP000050761">
    <property type="component" value="Unassembled WGS sequence"/>
</dbReference>
<evidence type="ECO:0000313" key="2">
    <source>
        <dbReference type="EMBL" id="VDP16851.1"/>
    </source>
</evidence>
<accession>A0A183GCD1</accession>